<dbReference type="OrthoDB" id="343134at2157"/>
<gene>
    <name evidence="2" type="ORF">SAMN05443636_1442</name>
</gene>
<dbReference type="Pfam" id="PF24362">
    <property type="entry name" value="DUF7518"/>
    <property type="match status" value="1"/>
</dbReference>
<sequence length="110" mass="11540">MGNRVEDLEAQVAELQAAVDGLTEELVEAKERISQLERATEVEEESTTSRNPNAEFVPNESATDGVAGGDDDRVAADEEGSAQKAARGADGEAAEESDSSDDDSDDIIVA</sequence>
<dbReference type="RefSeq" id="WP_073307971.1">
    <property type="nucleotide sequence ID" value="NZ_FQWV01000003.1"/>
</dbReference>
<organism evidence="2 3">
    <name type="scientific">Halobaculum gomorrense</name>
    <dbReference type="NCBI Taxonomy" id="43928"/>
    <lineage>
        <taxon>Archaea</taxon>
        <taxon>Methanobacteriati</taxon>
        <taxon>Methanobacteriota</taxon>
        <taxon>Stenosarchaea group</taxon>
        <taxon>Halobacteria</taxon>
        <taxon>Halobacteriales</taxon>
        <taxon>Haloferacaceae</taxon>
        <taxon>Halobaculum</taxon>
    </lineage>
</organism>
<dbReference type="STRING" id="43928.SAMN05443636_1442"/>
<protein>
    <recommendedName>
        <fullName evidence="4">Chromosome segregation protein SMC</fullName>
    </recommendedName>
</protein>
<dbReference type="EMBL" id="FQWV01000003">
    <property type="protein sequence ID" value="SHG96207.1"/>
    <property type="molecule type" value="Genomic_DNA"/>
</dbReference>
<evidence type="ECO:0008006" key="4">
    <source>
        <dbReference type="Google" id="ProtNLM"/>
    </source>
</evidence>
<reference evidence="2 3" key="1">
    <citation type="submission" date="2016-11" db="EMBL/GenBank/DDBJ databases">
        <authorList>
            <person name="Jaros S."/>
            <person name="Januszkiewicz K."/>
            <person name="Wedrychowicz H."/>
        </authorList>
    </citation>
    <scope>NUCLEOTIDE SEQUENCE [LARGE SCALE GENOMIC DNA]</scope>
    <source>
        <strain evidence="2 3">DSM 9297</strain>
    </source>
</reference>
<dbReference type="InterPro" id="IPR055940">
    <property type="entry name" value="DUF7518"/>
</dbReference>
<proteinExistence type="predicted"/>
<evidence type="ECO:0000256" key="1">
    <source>
        <dbReference type="SAM" id="MobiDB-lite"/>
    </source>
</evidence>
<accession>A0A1M5P3B3</accession>
<dbReference type="AlphaFoldDB" id="A0A1M5P3B3"/>
<feature type="region of interest" description="Disordered" evidence="1">
    <location>
        <begin position="34"/>
        <end position="110"/>
    </location>
</feature>
<name>A0A1M5P3B3_9EURY</name>
<keyword evidence="3" id="KW-1185">Reference proteome</keyword>
<evidence type="ECO:0000313" key="3">
    <source>
        <dbReference type="Proteomes" id="UP000184357"/>
    </source>
</evidence>
<dbReference type="Proteomes" id="UP000184357">
    <property type="component" value="Unassembled WGS sequence"/>
</dbReference>
<feature type="compositionally biased region" description="Acidic residues" evidence="1">
    <location>
        <begin position="92"/>
        <end position="110"/>
    </location>
</feature>
<evidence type="ECO:0000313" key="2">
    <source>
        <dbReference type="EMBL" id="SHG96207.1"/>
    </source>
</evidence>